<feature type="transmembrane region" description="Helical" evidence="1">
    <location>
        <begin position="61"/>
        <end position="81"/>
    </location>
</feature>
<name>A0ABP8CSH4_9FLAO</name>
<evidence type="ECO:0000313" key="2">
    <source>
        <dbReference type="EMBL" id="GAA4242782.1"/>
    </source>
</evidence>
<keyword evidence="3" id="KW-1185">Reference proteome</keyword>
<proteinExistence type="predicted"/>
<gene>
    <name evidence="2" type="ORF">GCM10022292_14480</name>
</gene>
<feature type="transmembrane region" description="Helical" evidence="1">
    <location>
        <begin position="103"/>
        <end position="125"/>
    </location>
</feature>
<reference evidence="3" key="1">
    <citation type="journal article" date="2019" name="Int. J. Syst. Evol. Microbiol.">
        <title>The Global Catalogue of Microorganisms (GCM) 10K type strain sequencing project: providing services to taxonomists for standard genome sequencing and annotation.</title>
        <authorList>
            <consortium name="The Broad Institute Genomics Platform"/>
            <consortium name="The Broad Institute Genome Sequencing Center for Infectious Disease"/>
            <person name="Wu L."/>
            <person name="Ma J."/>
        </authorList>
    </citation>
    <scope>NUCLEOTIDE SEQUENCE [LARGE SCALE GENOMIC DNA]</scope>
    <source>
        <strain evidence="3">JCM 17633</strain>
    </source>
</reference>
<dbReference type="Proteomes" id="UP001501682">
    <property type="component" value="Unassembled WGS sequence"/>
</dbReference>
<evidence type="ECO:0000256" key="1">
    <source>
        <dbReference type="SAM" id="Phobius"/>
    </source>
</evidence>
<keyword evidence="1" id="KW-1133">Transmembrane helix</keyword>
<keyword evidence="1" id="KW-0812">Transmembrane</keyword>
<dbReference type="RefSeq" id="WP_344713629.1">
    <property type="nucleotide sequence ID" value="NZ_BAABCB010000015.1"/>
</dbReference>
<keyword evidence="1" id="KW-0472">Membrane</keyword>
<comment type="caution">
    <text evidence="2">The sequence shown here is derived from an EMBL/GenBank/DDBJ whole genome shotgun (WGS) entry which is preliminary data.</text>
</comment>
<accession>A0ABP8CSH4</accession>
<dbReference type="EMBL" id="BAABCB010000015">
    <property type="protein sequence ID" value="GAA4242782.1"/>
    <property type="molecule type" value="Genomic_DNA"/>
</dbReference>
<organism evidence="2 3">
    <name type="scientific">Winogradskyella damuponensis</name>
    <dbReference type="NCBI Taxonomy" id="943939"/>
    <lineage>
        <taxon>Bacteria</taxon>
        <taxon>Pseudomonadati</taxon>
        <taxon>Bacteroidota</taxon>
        <taxon>Flavobacteriia</taxon>
        <taxon>Flavobacteriales</taxon>
        <taxon>Flavobacteriaceae</taxon>
        <taxon>Winogradskyella</taxon>
    </lineage>
</organism>
<sequence length="137" mass="15841">MGQSIKLLYDIFKINSEPFYKDLLRLDFAIWVFIITGIVSLLFVVLYYYVVDRPKTAKLTIWSLFLLVVSIISAISAYMIASNTIIDDYLSISPPVPEYSQDLIYFSLINFLFGALFFLIWSSLLKWKSSNSSHIPF</sequence>
<evidence type="ECO:0000313" key="3">
    <source>
        <dbReference type="Proteomes" id="UP001501682"/>
    </source>
</evidence>
<protein>
    <submittedName>
        <fullName evidence="2">Uncharacterized protein</fullName>
    </submittedName>
</protein>
<feature type="transmembrane region" description="Helical" evidence="1">
    <location>
        <begin position="28"/>
        <end position="49"/>
    </location>
</feature>